<dbReference type="PRINTS" id="PR00035">
    <property type="entry name" value="HTHGNTR"/>
</dbReference>
<dbReference type="PANTHER" id="PTHR44846:SF16">
    <property type="entry name" value="TRANSCRIPTIONAL REGULATOR PHNF-RELATED"/>
    <property type="match status" value="1"/>
</dbReference>
<evidence type="ECO:0000256" key="1">
    <source>
        <dbReference type="ARBA" id="ARBA00023015"/>
    </source>
</evidence>
<dbReference type="SMART" id="SM00866">
    <property type="entry name" value="UTRA"/>
    <property type="match status" value="1"/>
</dbReference>
<accession>A0A2N4U385</accession>
<dbReference type="EMBL" id="PDNW01000010">
    <property type="protein sequence ID" value="PLC49453.1"/>
    <property type="molecule type" value="Genomic_DNA"/>
</dbReference>
<keyword evidence="2" id="KW-0238">DNA-binding</keyword>
<dbReference type="Proteomes" id="UP000234190">
    <property type="component" value="Unassembled WGS sequence"/>
</dbReference>
<reference evidence="5 6" key="1">
    <citation type="submission" date="2017-10" db="EMBL/GenBank/DDBJ databases">
        <title>Two draft genome sequences of Pusillimonas sp. strains isolated from a nitrate- and radionuclide-contaminated groundwater in Russia.</title>
        <authorList>
            <person name="Grouzdev D.S."/>
            <person name="Tourova T.P."/>
            <person name="Goeva M.A."/>
            <person name="Babich T.L."/>
            <person name="Sokolova D.S."/>
            <person name="Abdullin R."/>
            <person name="Poltaraus A.B."/>
            <person name="Toshchakov S.V."/>
            <person name="Nazina T.N."/>
        </authorList>
    </citation>
    <scope>NUCLEOTIDE SEQUENCE [LARGE SCALE GENOMIC DNA]</scope>
    <source>
        <strain evidence="5 6">JR1/69-3-13</strain>
    </source>
</reference>
<feature type="domain" description="HTH gntR-type" evidence="4">
    <location>
        <begin position="8"/>
        <end position="74"/>
    </location>
</feature>
<dbReference type="GO" id="GO:0003677">
    <property type="term" value="F:DNA binding"/>
    <property type="evidence" value="ECO:0007669"/>
    <property type="project" value="UniProtKB-KW"/>
</dbReference>
<sequence>MNMSRQAGPRYLEVADALRNEIEGYVAGDYLPSELQLAQRYAVNRHTLRRAVDVLVAEGRVLRHQGRGTCVLPTPIVYPVHAGSTYSKTLAGMGLRSQAVLLNRSQRPAKADEAKELALSGQEQVVEITTLRLLNELPISLIVHCFPSRRAQALDAYQGGSLRSHLEQKAIALTRASTLIGARAPSQQEALQLLMPRHTPVLSIRTLSRDAQGQPFELSNSISRADRFKYHVISGDQHEQ</sequence>
<evidence type="ECO:0000256" key="2">
    <source>
        <dbReference type="ARBA" id="ARBA00023125"/>
    </source>
</evidence>
<dbReference type="InterPro" id="IPR000524">
    <property type="entry name" value="Tscrpt_reg_HTH_GntR"/>
</dbReference>
<dbReference type="Pfam" id="PF07702">
    <property type="entry name" value="UTRA"/>
    <property type="match status" value="1"/>
</dbReference>
<dbReference type="PROSITE" id="PS50949">
    <property type="entry name" value="HTH_GNTR"/>
    <property type="match status" value="1"/>
</dbReference>
<dbReference type="SUPFAM" id="SSF46785">
    <property type="entry name" value="Winged helix' DNA-binding domain"/>
    <property type="match status" value="1"/>
</dbReference>
<dbReference type="Pfam" id="PF00392">
    <property type="entry name" value="GntR"/>
    <property type="match status" value="1"/>
</dbReference>
<dbReference type="SMART" id="SM00345">
    <property type="entry name" value="HTH_GNTR"/>
    <property type="match status" value="1"/>
</dbReference>
<dbReference type="PANTHER" id="PTHR44846">
    <property type="entry name" value="MANNOSYL-D-GLYCERATE TRANSPORT/METABOLISM SYSTEM REPRESSOR MNGR-RELATED"/>
    <property type="match status" value="1"/>
</dbReference>
<dbReference type="InterPro" id="IPR036388">
    <property type="entry name" value="WH-like_DNA-bd_sf"/>
</dbReference>
<dbReference type="InterPro" id="IPR028978">
    <property type="entry name" value="Chorismate_lyase_/UTRA_dom_sf"/>
</dbReference>
<evidence type="ECO:0000256" key="3">
    <source>
        <dbReference type="ARBA" id="ARBA00023163"/>
    </source>
</evidence>
<keyword evidence="6" id="KW-1185">Reference proteome</keyword>
<dbReference type="InterPro" id="IPR036390">
    <property type="entry name" value="WH_DNA-bd_sf"/>
</dbReference>
<dbReference type="Gene3D" id="3.40.1410.10">
    <property type="entry name" value="Chorismate lyase-like"/>
    <property type="match status" value="1"/>
</dbReference>
<organism evidence="5 6">
    <name type="scientific">Pollutimonas subterranea</name>
    <dbReference type="NCBI Taxonomy" id="2045210"/>
    <lineage>
        <taxon>Bacteria</taxon>
        <taxon>Pseudomonadati</taxon>
        <taxon>Pseudomonadota</taxon>
        <taxon>Betaproteobacteria</taxon>
        <taxon>Burkholderiales</taxon>
        <taxon>Alcaligenaceae</taxon>
        <taxon>Pollutimonas</taxon>
    </lineage>
</organism>
<dbReference type="Gene3D" id="1.10.10.10">
    <property type="entry name" value="Winged helix-like DNA-binding domain superfamily/Winged helix DNA-binding domain"/>
    <property type="match status" value="1"/>
</dbReference>
<dbReference type="InterPro" id="IPR012702">
    <property type="entry name" value="CP_lyase_PhnF"/>
</dbReference>
<name>A0A2N4U385_9BURK</name>
<dbReference type="SUPFAM" id="SSF64288">
    <property type="entry name" value="Chorismate lyase-like"/>
    <property type="match status" value="1"/>
</dbReference>
<dbReference type="InterPro" id="IPR011663">
    <property type="entry name" value="UTRA"/>
</dbReference>
<dbReference type="GO" id="GO:0003700">
    <property type="term" value="F:DNA-binding transcription factor activity"/>
    <property type="evidence" value="ECO:0007669"/>
    <property type="project" value="InterPro"/>
</dbReference>
<keyword evidence="1" id="KW-0805">Transcription regulation</keyword>
<dbReference type="InterPro" id="IPR050679">
    <property type="entry name" value="Bact_HTH_transcr_reg"/>
</dbReference>
<evidence type="ECO:0000313" key="5">
    <source>
        <dbReference type="EMBL" id="PLC49453.1"/>
    </source>
</evidence>
<gene>
    <name evidence="5" type="primary">phnF</name>
    <name evidence="5" type="ORF">CR159_12670</name>
</gene>
<protein>
    <submittedName>
        <fullName evidence="5">Phosphonate metabolism transcriptional regulator PhnF</fullName>
    </submittedName>
</protein>
<dbReference type="AlphaFoldDB" id="A0A2N4U385"/>
<proteinExistence type="predicted"/>
<dbReference type="CDD" id="cd07377">
    <property type="entry name" value="WHTH_GntR"/>
    <property type="match status" value="1"/>
</dbReference>
<dbReference type="OrthoDB" id="6626198at2"/>
<evidence type="ECO:0000259" key="4">
    <source>
        <dbReference type="PROSITE" id="PS50949"/>
    </source>
</evidence>
<evidence type="ECO:0000313" key="6">
    <source>
        <dbReference type="Proteomes" id="UP000234190"/>
    </source>
</evidence>
<comment type="caution">
    <text evidence="5">The sequence shown here is derived from an EMBL/GenBank/DDBJ whole genome shotgun (WGS) entry which is preliminary data.</text>
</comment>
<keyword evidence="3" id="KW-0804">Transcription</keyword>
<dbReference type="NCBIfam" id="TIGR02325">
    <property type="entry name" value="C_P_lyase_phnF"/>
    <property type="match status" value="1"/>
</dbReference>